<dbReference type="KEGG" id="acan:ACA1_146520"/>
<dbReference type="InterPro" id="IPR031313">
    <property type="entry name" value="Sin1_PH_dom"/>
</dbReference>
<proteinExistence type="predicted"/>
<dbReference type="RefSeq" id="XP_004338531.1">
    <property type="nucleotide sequence ID" value="XM_004338483.1"/>
</dbReference>
<keyword evidence="4" id="KW-1185">Reference proteome</keyword>
<dbReference type="Pfam" id="PF02196">
    <property type="entry name" value="RBD"/>
    <property type="match status" value="1"/>
</dbReference>
<dbReference type="InterPro" id="IPR011993">
    <property type="entry name" value="PH-like_dom_sf"/>
</dbReference>
<dbReference type="InterPro" id="IPR008828">
    <property type="entry name" value="Sin1/Avo1"/>
</dbReference>
<feature type="region of interest" description="Disordered" evidence="1">
    <location>
        <begin position="28"/>
        <end position="88"/>
    </location>
</feature>
<feature type="compositionally biased region" description="Basic and acidic residues" evidence="1">
    <location>
        <begin position="28"/>
        <end position="46"/>
    </location>
</feature>
<organism evidence="3 4">
    <name type="scientific">Acanthamoeba castellanii (strain ATCC 30010 / Neff)</name>
    <dbReference type="NCBI Taxonomy" id="1257118"/>
    <lineage>
        <taxon>Eukaryota</taxon>
        <taxon>Amoebozoa</taxon>
        <taxon>Discosea</taxon>
        <taxon>Longamoebia</taxon>
        <taxon>Centramoebida</taxon>
        <taxon>Acanthamoebidae</taxon>
        <taxon>Acanthamoeba</taxon>
    </lineage>
</organism>
<dbReference type="OrthoDB" id="241990at2759"/>
<dbReference type="GeneID" id="14917205"/>
<dbReference type="GO" id="GO:0005886">
    <property type="term" value="C:plasma membrane"/>
    <property type="evidence" value="ECO:0007669"/>
    <property type="project" value="TreeGrafter"/>
</dbReference>
<reference evidence="3 4" key="1">
    <citation type="journal article" date="2013" name="Genome Biol.">
        <title>Genome of Acanthamoeba castellanii highlights extensive lateral gene transfer and early evolution of tyrosine kinase signaling.</title>
        <authorList>
            <person name="Clarke M."/>
            <person name="Lohan A.J."/>
            <person name="Liu B."/>
            <person name="Lagkouvardos I."/>
            <person name="Roy S."/>
            <person name="Zafar N."/>
            <person name="Bertelli C."/>
            <person name="Schilde C."/>
            <person name="Kianianmomeni A."/>
            <person name="Burglin T.R."/>
            <person name="Frech C."/>
            <person name="Turcotte B."/>
            <person name="Kopec K.O."/>
            <person name="Synnott J.M."/>
            <person name="Choo C."/>
            <person name="Paponov I."/>
            <person name="Finkler A."/>
            <person name="Soon Heng Tan C."/>
            <person name="Hutchins A.P."/>
            <person name="Weinmeier T."/>
            <person name="Rattei T."/>
            <person name="Chu J.S."/>
            <person name="Gimenez G."/>
            <person name="Irimia M."/>
            <person name="Rigden D.J."/>
            <person name="Fitzpatrick D.A."/>
            <person name="Lorenzo-Morales J."/>
            <person name="Bateman A."/>
            <person name="Chiu C.H."/>
            <person name="Tang P."/>
            <person name="Hegemann P."/>
            <person name="Fromm H."/>
            <person name="Raoult D."/>
            <person name="Greub G."/>
            <person name="Miranda-Saavedra D."/>
            <person name="Chen N."/>
            <person name="Nash P."/>
            <person name="Ginger M.L."/>
            <person name="Horn M."/>
            <person name="Schaap P."/>
            <person name="Caler L."/>
            <person name="Loftus B."/>
        </authorList>
    </citation>
    <scope>NUCLEOTIDE SEQUENCE [LARGE SCALE GENOMIC DNA]</scope>
    <source>
        <strain evidence="3 4">Neff</strain>
    </source>
</reference>
<dbReference type="Gene3D" id="3.10.20.90">
    <property type="entry name" value="Phosphatidylinositol 3-kinase Catalytic Subunit, Chain A, domain 1"/>
    <property type="match status" value="1"/>
</dbReference>
<dbReference type="SMART" id="SM00455">
    <property type="entry name" value="RBD"/>
    <property type="match status" value="1"/>
</dbReference>
<gene>
    <name evidence="3" type="ORF">ACA1_146520</name>
</gene>
<dbReference type="SUPFAM" id="SSF54236">
    <property type="entry name" value="Ubiquitin-like"/>
    <property type="match status" value="1"/>
</dbReference>
<dbReference type="AlphaFoldDB" id="L8GV87"/>
<dbReference type="EMBL" id="KB007987">
    <property type="protein sequence ID" value="ELR16518.1"/>
    <property type="molecule type" value="Genomic_DNA"/>
</dbReference>
<evidence type="ECO:0000313" key="4">
    <source>
        <dbReference type="Proteomes" id="UP000011083"/>
    </source>
</evidence>
<dbReference type="PROSITE" id="PS50898">
    <property type="entry name" value="RBD"/>
    <property type="match status" value="1"/>
</dbReference>
<accession>L8GV87</accession>
<dbReference type="PANTHER" id="PTHR13335:SF1">
    <property type="entry name" value="TARGET OF RAPAMYCIN COMPLEX 2 SUBUNIT MAPKAP1"/>
    <property type="match status" value="1"/>
</dbReference>
<dbReference type="Proteomes" id="UP000011083">
    <property type="component" value="Unassembled WGS sequence"/>
</dbReference>
<dbReference type="Pfam" id="PF16979">
    <property type="entry name" value="SIN1_PH"/>
    <property type="match status" value="1"/>
</dbReference>
<dbReference type="Gene3D" id="2.30.29.30">
    <property type="entry name" value="Pleckstrin-homology domain (PH domain)/Phosphotyrosine-binding domain (PTB)"/>
    <property type="match status" value="1"/>
</dbReference>
<protein>
    <recommendedName>
        <fullName evidence="2">RBD domain-containing protein</fullName>
    </recommendedName>
</protein>
<feature type="domain" description="RBD" evidence="2">
    <location>
        <begin position="247"/>
        <end position="321"/>
    </location>
</feature>
<dbReference type="GO" id="GO:0038203">
    <property type="term" value="P:TORC2 signaling"/>
    <property type="evidence" value="ECO:0007669"/>
    <property type="project" value="TreeGrafter"/>
</dbReference>
<dbReference type="InterPro" id="IPR029071">
    <property type="entry name" value="Ubiquitin-like_domsf"/>
</dbReference>
<feature type="compositionally biased region" description="Polar residues" evidence="1">
    <location>
        <begin position="71"/>
        <end position="87"/>
    </location>
</feature>
<dbReference type="InterPro" id="IPR003116">
    <property type="entry name" value="RBD_dom"/>
</dbReference>
<dbReference type="VEuPathDB" id="AmoebaDB:ACA1_146520"/>
<dbReference type="GO" id="GO:0005546">
    <property type="term" value="F:phosphatidylinositol-4,5-bisphosphate binding"/>
    <property type="evidence" value="ECO:0007669"/>
    <property type="project" value="TreeGrafter"/>
</dbReference>
<evidence type="ECO:0000259" key="2">
    <source>
        <dbReference type="PROSITE" id="PS50898"/>
    </source>
</evidence>
<dbReference type="PANTHER" id="PTHR13335">
    <property type="entry name" value="TARGET OF RAPAMYCIN COMPLEX 2 SUBUNIT MAPKAP1"/>
    <property type="match status" value="1"/>
</dbReference>
<dbReference type="GO" id="GO:0005737">
    <property type="term" value="C:cytoplasm"/>
    <property type="evidence" value="ECO:0007669"/>
    <property type="project" value="TreeGrafter"/>
</dbReference>
<evidence type="ECO:0000313" key="3">
    <source>
        <dbReference type="EMBL" id="ELR16518.1"/>
    </source>
</evidence>
<name>L8GV87_ACACF</name>
<dbReference type="GO" id="GO:0031932">
    <property type="term" value="C:TORC2 complex"/>
    <property type="evidence" value="ECO:0007669"/>
    <property type="project" value="InterPro"/>
</dbReference>
<sequence length="448" mass="49018">MSGTGGGGTLYLSHPVYPCTSFDEEKKQLAARRDRERQLKERRAKLEAQGITNRTEDEIEAMEMEGERGASKSSTQILGGGNDSKNPTMKVITFPEVKKDGVGGGQKSSTAGGGAAFIKEKPSAAAGAGKAASGLAGLKSNNVAIKIFSNEGPPLELRVPNTATVGQVVEEYVKVRRNASTTLNTSTSSIGLPGREAYSLLIAEDDGSIDSDFEEVLKSTQFIKNFGSCFFIRNEGGGSGGGEGIGKVTRVHLPNHEYQTVKITPGMQAKELLSKVCKRAGAIEMSDHYLHLKSTDSEGPISLHISLDAVIKSDNFEISREHQSYIHAPKEFWSEAEAMAYKNYTVNKLLRFGMVKERMLGVHHDKLTSSSYHGKSLREHFSWPLRSLESVELISSMKPCQFRATMRTDKSELKVYTFEARTAEEACEIVGKLQYCSKKMKEGKENVK</sequence>
<dbReference type="STRING" id="1257118.L8GV87"/>
<evidence type="ECO:0000256" key="1">
    <source>
        <dbReference type="SAM" id="MobiDB-lite"/>
    </source>
</evidence>